<dbReference type="SMART" id="SM00262">
    <property type="entry name" value="GEL"/>
    <property type="match status" value="6"/>
</dbReference>
<dbReference type="PANTHER" id="PTHR11977">
    <property type="entry name" value="VILLIN"/>
    <property type="match status" value="1"/>
</dbReference>
<dbReference type="CDD" id="cd11291">
    <property type="entry name" value="gelsolin_S6_like"/>
    <property type="match status" value="1"/>
</dbReference>
<feature type="compositionally biased region" description="Basic residues" evidence="9">
    <location>
        <begin position="101"/>
        <end position="114"/>
    </location>
</feature>
<accession>A0A5J9VMW3</accession>
<feature type="non-terminal residue" evidence="11">
    <location>
        <position position="1"/>
    </location>
</feature>
<evidence type="ECO:0000256" key="5">
    <source>
        <dbReference type="ARBA" id="ARBA00022737"/>
    </source>
</evidence>
<evidence type="ECO:0000256" key="4">
    <source>
        <dbReference type="ARBA" id="ARBA00022490"/>
    </source>
</evidence>
<comment type="subcellular location">
    <subcellularLocation>
        <location evidence="1">Cytoplasm</location>
        <location evidence="1">Cytoskeleton</location>
    </subcellularLocation>
</comment>
<evidence type="ECO:0000256" key="2">
    <source>
        <dbReference type="ARBA" id="ARBA00008418"/>
    </source>
</evidence>
<dbReference type="SUPFAM" id="SSF55753">
    <property type="entry name" value="Actin depolymerizing proteins"/>
    <property type="match status" value="6"/>
</dbReference>
<keyword evidence="8" id="KW-0206">Cytoskeleton</keyword>
<evidence type="ECO:0000256" key="3">
    <source>
        <dbReference type="ARBA" id="ARBA00022467"/>
    </source>
</evidence>
<keyword evidence="4" id="KW-0963">Cytoplasm</keyword>
<evidence type="ECO:0000256" key="9">
    <source>
        <dbReference type="SAM" id="MobiDB-lite"/>
    </source>
</evidence>
<dbReference type="Gramene" id="TVU36835">
    <property type="protein sequence ID" value="TVU36835"/>
    <property type="gene ID" value="EJB05_18785"/>
</dbReference>
<comment type="similarity">
    <text evidence="2">Belongs to the villin/gelsolin family.</text>
</comment>
<dbReference type="FunFam" id="1.10.950.10:FF:000006">
    <property type="entry name" value="Villin-2"/>
    <property type="match status" value="1"/>
</dbReference>
<feature type="compositionally biased region" description="Polar residues" evidence="9">
    <location>
        <begin position="958"/>
        <end position="978"/>
    </location>
</feature>
<feature type="domain" description="HP" evidence="10">
    <location>
        <begin position="1038"/>
        <end position="1103"/>
    </location>
</feature>
<dbReference type="CDD" id="cd11292">
    <property type="entry name" value="gelsolin_S3_like"/>
    <property type="match status" value="1"/>
</dbReference>
<keyword evidence="5" id="KW-0677">Repeat</keyword>
<dbReference type="FunFam" id="3.40.20.10:FF:000028">
    <property type="entry name" value="Villin-like 1"/>
    <property type="match status" value="1"/>
</dbReference>
<gene>
    <name evidence="11" type="ORF">EJB05_18785</name>
</gene>
<dbReference type="InterPro" id="IPR029006">
    <property type="entry name" value="ADF-H/Gelsolin-like_dom_sf"/>
</dbReference>
<dbReference type="CDD" id="cd11289">
    <property type="entry name" value="gelsolin_S2_like"/>
    <property type="match status" value="1"/>
</dbReference>
<keyword evidence="7" id="KW-0009">Actin-binding</keyword>
<dbReference type="GO" id="GO:0051693">
    <property type="term" value="P:actin filament capping"/>
    <property type="evidence" value="ECO:0007669"/>
    <property type="project" value="UniProtKB-KW"/>
</dbReference>
<feature type="compositionally biased region" description="Acidic residues" evidence="9">
    <location>
        <begin position="1024"/>
        <end position="1036"/>
    </location>
</feature>
<comment type="caution">
    <text evidence="11">The sequence shown here is derived from an EMBL/GenBank/DDBJ whole genome shotgun (WGS) entry which is preliminary data.</text>
</comment>
<feature type="compositionally biased region" description="Low complexity" evidence="9">
    <location>
        <begin position="916"/>
        <end position="932"/>
    </location>
</feature>
<organism evidence="11 12">
    <name type="scientific">Eragrostis curvula</name>
    <name type="common">weeping love grass</name>
    <dbReference type="NCBI Taxonomy" id="38414"/>
    <lineage>
        <taxon>Eukaryota</taxon>
        <taxon>Viridiplantae</taxon>
        <taxon>Streptophyta</taxon>
        <taxon>Embryophyta</taxon>
        <taxon>Tracheophyta</taxon>
        <taxon>Spermatophyta</taxon>
        <taxon>Magnoliopsida</taxon>
        <taxon>Liliopsida</taxon>
        <taxon>Poales</taxon>
        <taxon>Poaceae</taxon>
        <taxon>PACMAD clade</taxon>
        <taxon>Chloridoideae</taxon>
        <taxon>Eragrostideae</taxon>
        <taxon>Eragrostidinae</taxon>
        <taxon>Eragrostis</taxon>
    </lineage>
</organism>
<proteinExistence type="inferred from homology"/>
<dbReference type="FunFam" id="3.40.20.10:FF:000002">
    <property type="entry name" value="Gelsolin"/>
    <property type="match status" value="1"/>
</dbReference>
<dbReference type="Gene3D" id="3.40.20.10">
    <property type="entry name" value="Severin"/>
    <property type="match status" value="6"/>
</dbReference>
<keyword evidence="6" id="KW-0106">Calcium</keyword>
<dbReference type="CDD" id="cd11293">
    <property type="entry name" value="gelsolin_S4_like"/>
    <property type="match status" value="1"/>
</dbReference>
<dbReference type="CDD" id="cd11290">
    <property type="entry name" value="gelsolin_S1_like"/>
    <property type="match status" value="1"/>
</dbReference>
<dbReference type="Pfam" id="PF02209">
    <property type="entry name" value="VHP"/>
    <property type="match status" value="1"/>
</dbReference>
<dbReference type="InterPro" id="IPR003128">
    <property type="entry name" value="Villin_headpiece"/>
</dbReference>
<dbReference type="PANTHER" id="PTHR11977:SF51">
    <property type="entry name" value="PROTEIN FLIGHTLESS-1 HOMOLOG"/>
    <property type="match status" value="1"/>
</dbReference>
<evidence type="ECO:0000313" key="11">
    <source>
        <dbReference type="EMBL" id="TVU36835.1"/>
    </source>
</evidence>
<evidence type="ECO:0000313" key="12">
    <source>
        <dbReference type="Proteomes" id="UP000324897"/>
    </source>
</evidence>
<dbReference type="FunFam" id="3.40.20.10:FF:000038">
    <property type="entry name" value="Villin-like 1"/>
    <property type="match status" value="1"/>
</dbReference>
<dbReference type="Pfam" id="PF00626">
    <property type="entry name" value="Gelsolin"/>
    <property type="match status" value="6"/>
</dbReference>
<sequence>MACRRSTLPMPKSFDDGGFERGAPTSFSRSLLLAESPPLGSRSLYRWLLLPPLPFPFIAFPSPRDPPLITAFPSPPPALPDPGRQSAALPARRSDHPSPALRRHLTRRPATRRSRSSFFVMSATKVLDPAFQGAGQKVGTEIWRIEDFKPVQLPKSDYGKFYCGDSYIVLQTTCNKGGAYLYDIHFWIGKDSSQDEAGTAAIKTVELDAILGGRAIQHRELQGYESDKFLSYFKPCIIPMEGGFASGFKKPEEEKFETRLYICKGKRGIRVKQVPFARSSLNHDDVFILDSENKIYQFNGANSNIQERAKALEVIQHLKEKYHGGVCDVAIVDDGKLQAEGDSGEFWVLFGGFAPIGKKTVSDDDVVLETTAPKLYSVNDVQLKLEDTALTKAVLENTKCFLLDCGAEIYVWVGRVTQMEDRKSATKAVEEFIISHKRPKTTRVTQVIQGYESHAFKSKFESWPVGNAAGSPGAEEGRGKVAALLKQQGVDVKGAAKSSTPVNEEVPPLLEGSGKLEVWCVDGNAKSALPKEDIGKFYSGDCYIILYTYHSGDKREEYYLSYWIGKDSLSDDQAMASQLANAMWNSLKGRPVLGRIYQGKEPPQFVALFQPMVILKGGIGAGYKKLIEENGTTGEVYSAESIALIRVSGTSIHNNKTLQVDAVATSLSSTECFVLQSGNAMFTWLGNSSTYEQQQWAAKVAEFLKPGVAVKHCKEGTESSAFWFALGGKQSYTNRNASQDIIAREPHLYSFSFKNGRLEVTEIFNFSQDDLLPEDMMILDTHGEVFIWIGQCVEPKEKQKAFDIGQKYIEHANSIEDLSPRVPLYKVTEGNEPCFFKTYFSWDNTKSVIHGNSFQKKLSLLFGLRSESAPRSSGNGGPTQRASALAALSSAFNPSSQQKQSNERPKSSGDGPTQRASALAALSNAFNPSSKPKTPPPSRSGQGSQRAAAVAALSSVLTAEQSGSSDNLRASKTSSTADMTDVDRVVITPSGASGASSPQSEAGESSVFHQEKDAAADVAPSETDGAEPEAPEEETTENVGEATFSYDRLISKSTDPVRGIDYKRREAYLSDSEFQSVFGMTKDAFYKQPSWKQELQKRKADLF</sequence>
<dbReference type="CDD" id="cd11288">
    <property type="entry name" value="gelsolin_S5_like"/>
    <property type="match status" value="1"/>
</dbReference>
<dbReference type="OrthoDB" id="6375767at2759"/>
<feature type="compositionally biased region" description="Low complexity" evidence="9">
    <location>
        <begin position="989"/>
        <end position="1006"/>
    </location>
</feature>
<keyword evidence="12" id="KW-1185">Reference proteome</keyword>
<dbReference type="Proteomes" id="UP000324897">
    <property type="component" value="Unassembled WGS sequence"/>
</dbReference>
<dbReference type="PRINTS" id="PR00597">
    <property type="entry name" value="GELSOLIN"/>
</dbReference>
<keyword evidence="3" id="KW-0117">Actin capping</keyword>
<protein>
    <recommendedName>
        <fullName evidence="10">HP domain-containing protein</fullName>
    </recommendedName>
</protein>
<dbReference type="GO" id="GO:0007015">
    <property type="term" value="P:actin filament organization"/>
    <property type="evidence" value="ECO:0007669"/>
    <property type="project" value="UniProtKB-ARBA"/>
</dbReference>
<dbReference type="FunFam" id="3.40.20.10:FF:000039">
    <property type="entry name" value="Villin-4"/>
    <property type="match status" value="1"/>
</dbReference>
<reference evidence="11 12" key="1">
    <citation type="journal article" date="2019" name="Sci. Rep.">
        <title>A high-quality genome of Eragrostis curvula grass provides insights into Poaceae evolution and supports new strategies to enhance forage quality.</title>
        <authorList>
            <person name="Carballo J."/>
            <person name="Santos B.A.C.M."/>
            <person name="Zappacosta D."/>
            <person name="Garbus I."/>
            <person name="Selva J.P."/>
            <person name="Gallo C.A."/>
            <person name="Diaz A."/>
            <person name="Albertini E."/>
            <person name="Caccamo M."/>
            <person name="Echenique V."/>
        </authorList>
    </citation>
    <scope>NUCLEOTIDE SEQUENCE [LARGE SCALE GENOMIC DNA]</scope>
    <source>
        <strain evidence="12">cv. Victoria</strain>
        <tissue evidence="11">Leaf</tissue>
    </source>
</reference>
<dbReference type="InterPro" id="IPR007122">
    <property type="entry name" value="Villin/Gelsolin"/>
</dbReference>
<dbReference type="GO" id="GO:0032432">
    <property type="term" value="C:actin filament bundle"/>
    <property type="evidence" value="ECO:0007669"/>
    <property type="project" value="UniProtKB-ARBA"/>
</dbReference>
<dbReference type="SUPFAM" id="SSF47050">
    <property type="entry name" value="VHP, Villin headpiece domain"/>
    <property type="match status" value="1"/>
</dbReference>
<dbReference type="GO" id="GO:0051015">
    <property type="term" value="F:actin filament binding"/>
    <property type="evidence" value="ECO:0007669"/>
    <property type="project" value="InterPro"/>
</dbReference>
<feature type="region of interest" description="Disordered" evidence="9">
    <location>
        <begin position="1"/>
        <end position="20"/>
    </location>
</feature>
<feature type="region of interest" description="Disordered" evidence="9">
    <location>
        <begin position="891"/>
        <end position="1047"/>
    </location>
</feature>
<dbReference type="AlphaFoldDB" id="A0A5J9VMW3"/>
<dbReference type="InterPro" id="IPR007123">
    <property type="entry name" value="Gelsolin-like_dom"/>
</dbReference>
<dbReference type="InterPro" id="IPR036886">
    <property type="entry name" value="Villin_headpiece_dom_sf"/>
</dbReference>
<evidence type="ECO:0000256" key="6">
    <source>
        <dbReference type="ARBA" id="ARBA00022837"/>
    </source>
</evidence>
<feature type="compositionally biased region" description="Low complexity" evidence="9">
    <location>
        <begin position="947"/>
        <end position="957"/>
    </location>
</feature>
<dbReference type="PROSITE" id="PS51089">
    <property type="entry name" value="HP"/>
    <property type="match status" value="1"/>
</dbReference>
<feature type="region of interest" description="Disordered" evidence="9">
    <location>
        <begin position="69"/>
        <end position="114"/>
    </location>
</feature>
<evidence type="ECO:0000259" key="10">
    <source>
        <dbReference type="PROSITE" id="PS51089"/>
    </source>
</evidence>
<dbReference type="FunFam" id="3.40.20.10:FF:000001">
    <property type="entry name" value="Gelsolin"/>
    <property type="match status" value="1"/>
</dbReference>
<evidence type="ECO:0000256" key="1">
    <source>
        <dbReference type="ARBA" id="ARBA00004245"/>
    </source>
</evidence>
<dbReference type="EMBL" id="RWGY01000009">
    <property type="protein sequence ID" value="TVU36835.1"/>
    <property type="molecule type" value="Genomic_DNA"/>
</dbReference>
<name>A0A5J9VMW3_9POAL</name>
<evidence type="ECO:0000256" key="8">
    <source>
        <dbReference type="ARBA" id="ARBA00023212"/>
    </source>
</evidence>
<dbReference type="SMART" id="SM00153">
    <property type="entry name" value="VHP"/>
    <property type="match status" value="1"/>
</dbReference>
<dbReference type="Gene3D" id="1.10.950.10">
    <property type="entry name" value="Villin headpiece domain"/>
    <property type="match status" value="1"/>
</dbReference>
<evidence type="ECO:0000256" key="7">
    <source>
        <dbReference type="ARBA" id="ARBA00023203"/>
    </source>
</evidence>
<dbReference type="GO" id="GO:0051014">
    <property type="term" value="P:actin filament severing"/>
    <property type="evidence" value="ECO:0007669"/>
    <property type="project" value="TreeGrafter"/>
</dbReference>